<evidence type="ECO:0000313" key="5">
    <source>
        <dbReference type="Proteomes" id="UP000199706"/>
    </source>
</evidence>
<dbReference type="RefSeq" id="WP_090690498.1">
    <property type="nucleotide sequence ID" value="NZ_CADERL010000018.1"/>
</dbReference>
<accession>A0A1G8HZ54</accession>
<dbReference type="Proteomes" id="UP000199706">
    <property type="component" value="Unassembled WGS sequence"/>
</dbReference>
<dbReference type="InterPro" id="IPR036291">
    <property type="entry name" value="NAD(P)-bd_dom_sf"/>
</dbReference>
<comment type="similarity">
    <text evidence="1">Belongs to the polysaccharide synthase family.</text>
</comment>
<protein>
    <submittedName>
        <fullName evidence="4">NDP-sugar epimerase, includes UDP-GlcNAc-inverting 4,6-dehydratase FlaA1 and capsular polysaccharide biosynthesis protein EpsC</fullName>
    </submittedName>
</protein>
<feature type="domain" description="Polysaccharide biosynthesis protein CapD-like" evidence="3">
    <location>
        <begin position="290"/>
        <end position="599"/>
    </location>
</feature>
<proteinExistence type="inferred from homology"/>
<evidence type="ECO:0000256" key="2">
    <source>
        <dbReference type="SAM" id="Phobius"/>
    </source>
</evidence>
<dbReference type="OrthoDB" id="9803111at2"/>
<feature type="transmembrane region" description="Helical" evidence="2">
    <location>
        <begin position="21"/>
        <end position="42"/>
    </location>
</feature>
<dbReference type="PANTHER" id="PTHR43318">
    <property type="entry name" value="UDP-N-ACETYLGLUCOSAMINE 4,6-DEHYDRATASE"/>
    <property type="match status" value="1"/>
</dbReference>
<dbReference type="Pfam" id="PF13727">
    <property type="entry name" value="CoA_binding_3"/>
    <property type="match status" value="1"/>
</dbReference>
<dbReference type="InterPro" id="IPR051203">
    <property type="entry name" value="Polysaccharide_Synthase-Rel"/>
</dbReference>
<keyword evidence="2" id="KW-0812">Transmembrane</keyword>
<dbReference type="Gene3D" id="3.40.50.720">
    <property type="entry name" value="NAD(P)-binding Rossmann-like Domain"/>
    <property type="match status" value="2"/>
</dbReference>
<feature type="transmembrane region" description="Helical" evidence="2">
    <location>
        <begin position="85"/>
        <end position="106"/>
    </location>
</feature>
<dbReference type="PANTHER" id="PTHR43318:SF1">
    <property type="entry name" value="POLYSACCHARIDE BIOSYNTHESIS PROTEIN EPSC-RELATED"/>
    <property type="match status" value="1"/>
</dbReference>
<dbReference type="Pfam" id="PF02719">
    <property type="entry name" value="Polysacc_synt_2"/>
    <property type="match status" value="1"/>
</dbReference>
<feature type="transmembrane region" description="Helical" evidence="2">
    <location>
        <begin position="54"/>
        <end position="73"/>
    </location>
</feature>
<name>A0A1G8HZ54_9BURK</name>
<keyword evidence="2" id="KW-0472">Membrane</keyword>
<gene>
    <name evidence="4" type="ORF">SAMN05216466_117120</name>
</gene>
<evidence type="ECO:0000259" key="3">
    <source>
        <dbReference type="Pfam" id="PF02719"/>
    </source>
</evidence>
<dbReference type="AlphaFoldDB" id="A0A1G8HZ54"/>
<reference evidence="4 5" key="1">
    <citation type="submission" date="2016-10" db="EMBL/GenBank/DDBJ databases">
        <authorList>
            <person name="de Groot N.N."/>
        </authorList>
    </citation>
    <scope>NUCLEOTIDE SEQUENCE [LARGE SCALE GENOMIC DNA]</scope>
    <source>
        <strain evidence="4 5">LMG 2247</strain>
    </source>
</reference>
<keyword evidence="2" id="KW-1133">Transmembrane helix</keyword>
<sequence>MPVSGISVAPLLALPRPAKRLAVLALDLVLSIFSVWSAFYLRIGQTGLPQYQQIYAYLLAPVLVVPIFVRLGLYRAIFRYTGMAALTSTVKAVGIYAALFFGALLLFKWNGVPLSVGLIQPMIFLLLVGASRAMARFWLGGWAAKYYDGEGRLLIYGAGEAGVQTASALQTSRQFALLGFIDDDASKIGGRINGVDIFGLDEVRDVVERMGVTDILLAIPSLGRVQRNAIIAALRELPVHVRTLPGMLDLASGRVTVRDFRELDVEDLLGRTPVAPNEALLARNHAGKTVLVTGAGGSIGSELCRRIMLEKPSRLVLVEHNEFGLYTIHRELEDLCTEHGLPIEVVPLLASVSNLGRLREICRNHRPSTVYHAAAYKHVPLVECNPSEGVLNNVFGTLNMARAAMESGVEYFVLVSTDKAVRPTNVMGATKRMAELVLQALAASQAVTFDLLDREAGEMVGNRTIFAMVRFGNVLGSSGSVVPLFRRQLLEGGPLTVTHQEVTRYFMTIPEAAQLVLQAGAMARGGEVFVLDMGQPVKIMDLARRMIQLSGLSVRDERNLGGDIEIKVTGLRPGEKLYEELLIGDNPEGTAHERIMKAREDHVSWSELEPLLAEIRLAAEQQDQQRMLEILSLLVHGYGPQPVEVPSPMALN</sequence>
<dbReference type="EMBL" id="FNCJ01000017">
    <property type="protein sequence ID" value="SDI11730.1"/>
    <property type="molecule type" value="Genomic_DNA"/>
</dbReference>
<dbReference type="CDD" id="cd05237">
    <property type="entry name" value="UDP_invert_4-6DH_SDR_e"/>
    <property type="match status" value="1"/>
</dbReference>
<evidence type="ECO:0000313" key="4">
    <source>
        <dbReference type="EMBL" id="SDI11730.1"/>
    </source>
</evidence>
<evidence type="ECO:0000256" key="1">
    <source>
        <dbReference type="ARBA" id="ARBA00007430"/>
    </source>
</evidence>
<dbReference type="SUPFAM" id="SSF51735">
    <property type="entry name" value="NAD(P)-binding Rossmann-fold domains"/>
    <property type="match status" value="2"/>
</dbReference>
<organism evidence="4 5">
    <name type="scientific">Paraburkholderia phenazinium</name>
    <dbReference type="NCBI Taxonomy" id="60549"/>
    <lineage>
        <taxon>Bacteria</taxon>
        <taxon>Pseudomonadati</taxon>
        <taxon>Pseudomonadota</taxon>
        <taxon>Betaproteobacteria</taxon>
        <taxon>Burkholderiales</taxon>
        <taxon>Burkholderiaceae</taxon>
        <taxon>Paraburkholderia</taxon>
    </lineage>
</organism>
<dbReference type="InterPro" id="IPR003869">
    <property type="entry name" value="Polysac_CapD-like"/>
</dbReference>